<evidence type="ECO:0000313" key="3">
    <source>
        <dbReference type="EMBL" id="MCO1658808.1"/>
    </source>
</evidence>
<evidence type="ECO:0000313" key="4">
    <source>
        <dbReference type="Proteomes" id="UP001165283"/>
    </source>
</evidence>
<gene>
    <name evidence="3" type="ORF">KDL28_27435</name>
</gene>
<evidence type="ECO:0000256" key="2">
    <source>
        <dbReference type="SAM" id="SignalP"/>
    </source>
</evidence>
<feature type="chain" id="PRO_5046860650" description="DUF3558 domain-containing protein" evidence="2">
    <location>
        <begin position="30"/>
        <end position="206"/>
    </location>
</feature>
<feature type="compositionally biased region" description="Polar residues" evidence="1">
    <location>
        <begin position="67"/>
        <end position="77"/>
    </location>
</feature>
<organism evidence="3 4">
    <name type="scientific">Pseudonocardia humida</name>
    <dbReference type="NCBI Taxonomy" id="2800819"/>
    <lineage>
        <taxon>Bacteria</taxon>
        <taxon>Bacillati</taxon>
        <taxon>Actinomycetota</taxon>
        <taxon>Actinomycetes</taxon>
        <taxon>Pseudonocardiales</taxon>
        <taxon>Pseudonocardiaceae</taxon>
        <taxon>Pseudonocardia</taxon>
    </lineage>
</organism>
<accession>A0ABT1A731</accession>
<feature type="signal peptide" evidence="2">
    <location>
        <begin position="1"/>
        <end position="29"/>
    </location>
</feature>
<feature type="compositionally biased region" description="Pro residues" evidence="1">
    <location>
        <begin position="42"/>
        <end position="51"/>
    </location>
</feature>
<feature type="compositionally biased region" description="Low complexity" evidence="1">
    <location>
        <begin position="31"/>
        <end position="41"/>
    </location>
</feature>
<comment type="caution">
    <text evidence="3">The sequence shown here is derived from an EMBL/GenBank/DDBJ whole genome shotgun (WGS) entry which is preliminary data.</text>
</comment>
<keyword evidence="2" id="KW-0732">Signal</keyword>
<reference evidence="3" key="1">
    <citation type="submission" date="2021-04" db="EMBL/GenBank/DDBJ databases">
        <title>Pseudonocardia sp. nov., isolated from sandy soil of mangrove forest.</title>
        <authorList>
            <person name="Zan Z."/>
            <person name="Huang R."/>
            <person name="Liu W."/>
        </authorList>
    </citation>
    <scope>NUCLEOTIDE SEQUENCE</scope>
    <source>
        <strain evidence="3">S2-4</strain>
    </source>
</reference>
<name>A0ABT1A731_9PSEU</name>
<protein>
    <recommendedName>
        <fullName evidence="5">DUF3558 domain-containing protein</fullName>
    </recommendedName>
</protein>
<dbReference type="EMBL" id="JAGSOV010000059">
    <property type="protein sequence ID" value="MCO1658808.1"/>
    <property type="molecule type" value="Genomic_DNA"/>
</dbReference>
<feature type="region of interest" description="Disordered" evidence="1">
    <location>
        <begin position="31"/>
        <end position="51"/>
    </location>
</feature>
<sequence>MSAPPARSRSALLGAALLALGAVGCTTTAAGTGPTAGGPSAAPTPPPPPPAACLLDLEAMADTTGLTWTPDATTASDTRCVYDPGPGAPTAAAPAASAADGADTGTGLDRAPTPAPARSGEFVAVDIAAADDRAVAAQLDVLAEVCDAGSRAPVGTGFVCRLDGSSVYAGLVRGEDVITVAASAVPPGTTVAALTMAIGQQVDALS</sequence>
<keyword evidence="4" id="KW-1185">Reference proteome</keyword>
<dbReference type="Proteomes" id="UP001165283">
    <property type="component" value="Unassembled WGS sequence"/>
</dbReference>
<feature type="compositionally biased region" description="Low complexity" evidence="1">
    <location>
        <begin position="83"/>
        <end position="107"/>
    </location>
</feature>
<proteinExistence type="predicted"/>
<dbReference type="PROSITE" id="PS51257">
    <property type="entry name" value="PROKAR_LIPOPROTEIN"/>
    <property type="match status" value="1"/>
</dbReference>
<evidence type="ECO:0008006" key="5">
    <source>
        <dbReference type="Google" id="ProtNLM"/>
    </source>
</evidence>
<evidence type="ECO:0000256" key="1">
    <source>
        <dbReference type="SAM" id="MobiDB-lite"/>
    </source>
</evidence>
<dbReference type="RefSeq" id="WP_252443146.1">
    <property type="nucleotide sequence ID" value="NZ_JAGSOV010000059.1"/>
</dbReference>
<feature type="region of interest" description="Disordered" evidence="1">
    <location>
        <begin position="67"/>
        <end position="117"/>
    </location>
</feature>